<dbReference type="RefSeq" id="XP_011642449.1">
    <property type="nucleotide sequence ID" value="XM_011644147.2"/>
</dbReference>
<gene>
    <name evidence="6" type="primary">LOC105430530</name>
</gene>
<dbReference type="InterPro" id="IPR027124">
    <property type="entry name" value="Swc5/CFDP1/2"/>
</dbReference>
<dbReference type="Pfam" id="PF07572">
    <property type="entry name" value="BCNT"/>
    <property type="match status" value="1"/>
</dbReference>
<dbReference type="AlphaFoldDB" id="A0A6I9WIC0"/>
<dbReference type="KEGG" id="pbar:105430530"/>
<accession>A0A6I9WIC0</accession>
<dbReference type="GO" id="GO:0000812">
    <property type="term" value="C:Swr1 complex"/>
    <property type="evidence" value="ECO:0007669"/>
    <property type="project" value="TreeGrafter"/>
</dbReference>
<reference evidence="6" key="1">
    <citation type="submission" date="2025-08" db="UniProtKB">
        <authorList>
            <consortium name="RefSeq"/>
        </authorList>
    </citation>
    <scope>IDENTIFICATION</scope>
</reference>
<evidence type="ECO:0000256" key="3">
    <source>
        <dbReference type="SAM" id="MobiDB-lite"/>
    </source>
</evidence>
<evidence type="ECO:0000256" key="2">
    <source>
        <dbReference type="ARBA" id="ARBA00030244"/>
    </source>
</evidence>
<keyword evidence="5" id="KW-1185">Reference proteome</keyword>
<sequence length="400" mass="45739">MRDTCVCQAHMRESNGVESSRACREVPVARGPFFPGALYRFSGQPVFHARACYVQDRFRLALTTIHERGDENVGSAAASRRNDISGRRTDVCSRNFWRRRSKERTFYTNLYLNMSEEHQLPSDSDEDDEDYVPDGADSDPVSEVESEGDVESGPEDENDENKRESDQKKRIKRSKSRKNKKIKRKKILEKSKVSEDESKEEEECKEKKELTEEEEKRRADSLWADFMKDTAVVSKSKPQNSINRSNERSPPIQKPKVQEKIKITKVFEFAGEEVKVEKEVSVDSAEARLSFSAAENSATKPSESAAPTTRGRGGIRRGIGLGGISSVLGQIGKKAKISTLEKSKLDWDNFKKEENIEEELNTHNKGKDGYLERQDFLQRADLRQFEIEKQLRNSSRRSTR</sequence>
<feature type="compositionally biased region" description="Acidic residues" evidence="3">
    <location>
        <begin position="123"/>
        <end position="159"/>
    </location>
</feature>
<feature type="compositionally biased region" description="Polar residues" evidence="3">
    <location>
        <begin position="293"/>
        <end position="307"/>
    </location>
</feature>
<feature type="domain" description="BCNT-C" evidence="4">
    <location>
        <begin position="318"/>
        <end position="398"/>
    </location>
</feature>
<feature type="region of interest" description="Disordered" evidence="3">
    <location>
        <begin position="117"/>
        <end position="257"/>
    </location>
</feature>
<protein>
    <recommendedName>
        <fullName evidence="1">Craniofacial development protein 1</fullName>
    </recommendedName>
    <alternativeName>
        <fullName evidence="2">Bucentaur</fullName>
    </alternativeName>
</protein>
<dbReference type="PANTHER" id="PTHR48407">
    <property type="entry name" value="CRANIOFACIAL DEVELOPMENT PROTEIN 1"/>
    <property type="match status" value="1"/>
</dbReference>
<evidence type="ECO:0000259" key="4">
    <source>
        <dbReference type="PROSITE" id="PS51279"/>
    </source>
</evidence>
<dbReference type="PANTHER" id="PTHR48407:SF1">
    <property type="entry name" value="CRANIOFACIAL DEVELOPMENT PROTEIN 1"/>
    <property type="match status" value="1"/>
</dbReference>
<evidence type="ECO:0000313" key="6">
    <source>
        <dbReference type="RefSeq" id="XP_011642449.1"/>
    </source>
</evidence>
<dbReference type="InterPro" id="IPR011421">
    <property type="entry name" value="BCNT-C"/>
</dbReference>
<dbReference type="OrthoDB" id="445677at2759"/>
<dbReference type="Proteomes" id="UP000504615">
    <property type="component" value="Unplaced"/>
</dbReference>
<organism evidence="5 6">
    <name type="scientific">Pogonomyrmex barbatus</name>
    <name type="common">red harvester ant</name>
    <dbReference type="NCBI Taxonomy" id="144034"/>
    <lineage>
        <taxon>Eukaryota</taxon>
        <taxon>Metazoa</taxon>
        <taxon>Ecdysozoa</taxon>
        <taxon>Arthropoda</taxon>
        <taxon>Hexapoda</taxon>
        <taxon>Insecta</taxon>
        <taxon>Pterygota</taxon>
        <taxon>Neoptera</taxon>
        <taxon>Endopterygota</taxon>
        <taxon>Hymenoptera</taxon>
        <taxon>Apocrita</taxon>
        <taxon>Aculeata</taxon>
        <taxon>Formicoidea</taxon>
        <taxon>Formicidae</taxon>
        <taxon>Myrmicinae</taxon>
        <taxon>Pogonomyrmex</taxon>
    </lineage>
</organism>
<feature type="compositionally biased region" description="Basic residues" evidence="3">
    <location>
        <begin position="169"/>
        <end position="187"/>
    </location>
</feature>
<dbReference type="PROSITE" id="PS51279">
    <property type="entry name" value="BCNT_C"/>
    <property type="match status" value="1"/>
</dbReference>
<name>A0A6I9WIC0_9HYME</name>
<evidence type="ECO:0000313" key="5">
    <source>
        <dbReference type="Proteomes" id="UP000504615"/>
    </source>
</evidence>
<proteinExistence type="predicted"/>
<evidence type="ECO:0000256" key="1">
    <source>
        <dbReference type="ARBA" id="ARBA00019033"/>
    </source>
</evidence>
<dbReference type="CTD" id="7354404"/>
<feature type="compositionally biased region" description="Basic and acidic residues" evidence="3">
    <location>
        <begin position="188"/>
        <end position="220"/>
    </location>
</feature>
<dbReference type="GeneID" id="105430530"/>
<feature type="region of interest" description="Disordered" evidence="3">
    <location>
        <begin position="292"/>
        <end position="317"/>
    </location>
</feature>